<comment type="caution">
    <text evidence="1">The sequence shown here is derived from an EMBL/GenBank/DDBJ whole genome shotgun (WGS) entry which is preliminary data.</text>
</comment>
<proteinExistence type="predicted"/>
<organism evidence="1 2">
    <name type="scientific">Streptomyces mobaraensis (strain ATCC 29032 / DSM 40847 / JCM 4168 / NBRC 13819 / NCIMB 11159 / IPCR 16-22)</name>
    <dbReference type="NCBI Taxonomy" id="1223523"/>
    <lineage>
        <taxon>Bacteria</taxon>
        <taxon>Bacillati</taxon>
        <taxon>Actinomycetota</taxon>
        <taxon>Actinomycetes</taxon>
        <taxon>Kitasatosporales</taxon>
        <taxon>Streptomycetaceae</taxon>
        <taxon>Streptomyces</taxon>
    </lineage>
</organism>
<dbReference type="Gene3D" id="3.10.20.30">
    <property type="match status" value="1"/>
</dbReference>
<dbReference type="eggNOG" id="COG1977">
    <property type="taxonomic scope" value="Bacteria"/>
</dbReference>
<dbReference type="InterPro" id="IPR016155">
    <property type="entry name" value="Mopterin_synth/thiamin_S_b"/>
</dbReference>
<evidence type="ECO:0000313" key="2">
    <source>
        <dbReference type="Proteomes" id="UP000011740"/>
    </source>
</evidence>
<dbReference type="STRING" id="1223523.H340_21141"/>
<dbReference type="InterPro" id="IPR003749">
    <property type="entry name" value="ThiS/MoaD-like"/>
</dbReference>
<dbReference type="CDD" id="cd17040">
    <property type="entry name" value="Ubl_MoaD_like"/>
    <property type="match status" value="1"/>
</dbReference>
<dbReference type="AlphaFoldDB" id="M3BFY1"/>
<name>M3BFY1_STRM1</name>
<sequence>MAVATADTARPGPPGRTVPTGTIRYWAAAKAAAGTAEEPYAAPTLADALAAARERHAERPEFARVLARCSFLVDGDPVGTRAHTTVQLAEGGTVEVLPPFAGG</sequence>
<dbReference type="SUPFAM" id="SSF54285">
    <property type="entry name" value="MoaD/ThiS"/>
    <property type="match status" value="1"/>
</dbReference>
<dbReference type="Pfam" id="PF02597">
    <property type="entry name" value="ThiS"/>
    <property type="match status" value="1"/>
</dbReference>
<reference evidence="1 2" key="1">
    <citation type="journal article" date="2013" name="Genome Announc.">
        <title>Whole-Genome Shotgun Assembly and Analysis of the Genome of Streptomyces mobaraensis DSM 40847, a Strain for Industrial Production of Microbial Transglutaminase.</title>
        <authorList>
            <person name="Yang H."/>
            <person name="He T."/>
            <person name="Wu W."/>
            <person name="Zhu W."/>
            <person name="Lu B."/>
            <person name="Sun W."/>
        </authorList>
    </citation>
    <scope>NUCLEOTIDE SEQUENCE [LARGE SCALE GENOMIC DNA]</scope>
    <source>
        <strain evidence="1 2">DSM 40847</strain>
    </source>
</reference>
<dbReference type="Proteomes" id="UP000011740">
    <property type="component" value="Unassembled WGS sequence"/>
</dbReference>
<accession>M3BFY1</accession>
<dbReference type="PATRIC" id="fig|1223523.3.peg.4305"/>
<protein>
    <submittedName>
        <fullName evidence="1">Sulfur carrier protein ThiS</fullName>
    </submittedName>
</protein>
<dbReference type="EMBL" id="AORZ01000076">
    <property type="protein sequence ID" value="EME98464.1"/>
    <property type="molecule type" value="Genomic_DNA"/>
</dbReference>
<gene>
    <name evidence="1" type="ORF">H340_21141</name>
</gene>
<evidence type="ECO:0000313" key="1">
    <source>
        <dbReference type="EMBL" id="EME98464.1"/>
    </source>
</evidence>
<dbReference type="InterPro" id="IPR012675">
    <property type="entry name" value="Beta-grasp_dom_sf"/>
</dbReference>